<dbReference type="EMBL" id="KL142401">
    <property type="protein sequence ID" value="KDR69704.1"/>
    <property type="molecule type" value="Genomic_DNA"/>
</dbReference>
<proteinExistence type="predicted"/>
<dbReference type="HOGENOM" id="CLU_2236786_0_0_1"/>
<accession>A0A067SPS7</accession>
<keyword evidence="2" id="KW-1185">Reference proteome</keyword>
<dbReference type="AlphaFoldDB" id="A0A067SPS7"/>
<organism evidence="1 2">
    <name type="scientific">Galerina marginata (strain CBS 339.88)</name>
    <dbReference type="NCBI Taxonomy" id="685588"/>
    <lineage>
        <taxon>Eukaryota</taxon>
        <taxon>Fungi</taxon>
        <taxon>Dikarya</taxon>
        <taxon>Basidiomycota</taxon>
        <taxon>Agaricomycotina</taxon>
        <taxon>Agaricomycetes</taxon>
        <taxon>Agaricomycetidae</taxon>
        <taxon>Agaricales</taxon>
        <taxon>Agaricineae</taxon>
        <taxon>Strophariaceae</taxon>
        <taxon>Galerina</taxon>
    </lineage>
</organism>
<reference evidence="2" key="1">
    <citation type="journal article" date="2014" name="Proc. Natl. Acad. Sci. U.S.A.">
        <title>Extensive sampling of basidiomycete genomes demonstrates inadequacy of the white-rot/brown-rot paradigm for wood decay fungi.</title>
        <authorList>
            <person name="Riley R."/>
            <person name="Salamov A.A."/>
            <person name="Brown D.W."/>
            <person name="Nagy L.G."/>
            <person name="Floudas D."/>
            <person name="Held B.W."/>
            <person name="Levasseur A."/>
            <person name="Lombard V."/>
            <person name="Morin E."/>
            <person name="Otillar R."/>
            <person name="Lindquist E.A."/>
            <person name="Sun H."/>
            <person name="LaButti K.M."/>
            <person name="Schmutz J."/>
            <person name="Jabbour D."/>
            <person name="Luo H."/>
            <person name="Baker S.E."/>
            <person name="Pisabarro A.G."/>
            <person name="Walton J.D."/>
            <person name="Blanchette R.A."/>
            <person name="Henrissat B."/>
            <person name="Martin F."/>
            <person name="Cullen D."/>
            <person name="Hibbett D.S."/>
            <person name="Grigoriev I.V."/>
        </authorList>
    </citation>
    <scope>NUCLEOTIDE SEQUENCE [LARGE SCALE GENOMIC DNA]</scope>
    <source>
        <strain evidence="2">CBS 339.88</strain>
    </source>
</reference>
<evidence type="ECO:0000313" key="1">
    <source>
        <dbReference type="EMBL" id="KDR69704.1"/>
    </source>
</evidence>
<protein>
    <submittedName>
        <fullName evidence="1">Uncharacterized protein</fullName>
    </submittedName>
</protein>
<evidence type="ECO:0000313" key="2">
    <source>
        <dbReference type="Proteomes" id="UP000027222"/>
    </source>
</evidence>
<name>A0A067SPS7_GALM3</name>
<sequence>MSARLPGYLPLALGFNPIAPAKYAYHLLRWIMDCEPTRFLEIIDELSIVRLGRRLDAWPTRSPLPLSVASASPLVSYCLLCAASWEVEPRKKQSFLRMEIVEAFF</sequence>
<gene>
    <name evidence="1" type="ORF">GALMADRAFT_145412</name>
</gene>
<dbReference type="Proteomes" id="UP000027222">
    <property type="component" value="Unassembled WGS sequence"/>
</dbReference>